<protein>
    <submittedName>
        <fullName evidence="4">SDR family oxidoreductase</fullName>
    </submittedName>
</protein>
<dbReference type="InterPro" id="IPR020904">
    <property type="entry name" value="Sc_DH/Rdtase_CS"/>
</dbReference>
<keyword evidence="5" id="KW-1185">Reference proteome</keyword>
<name>A0ABD5RZY7_9EURY</name>
<gene>
    <name evidence="4" type="ORF">ACFQE1_09175</name>
</gene>
<proteinExistence type="inferred from homology"/>
<dbReference type="SMART" id="SM00822">
    <property type="entry name" value="PKS_KR"/>
    <property type="match status" value="1"/>
</dbReference>
<comment type="similarity">
    <text evidence="1">Belongs to the short-chain dehydrogenases/reductases (SDR) family.</text>
</comment>
<evidence type="ECO:0000313" key="4">
    <source>
        <dbReference type="EMBL" id="MFC6724542.1"/>
    </source>
</evidence>
<organism evidence="4 5">
    <name type="scientific">Halobium palmae</name>
    <dbReference type="NCBI Taxonomy" id="1776492"/>
    <lineage>
        <taxon>Archaea</taxon>
        <taxon>Methanobacteriati</taxon>
        <taxon>Methanobacteriota</taxon>
        <taxon>Stenosarchaea group</taxon>
        <taxon>Halobacteria</taxon>
        <taxon>Halobacteriales</taxon>
        <taxon>Haloferacaceae</taxon>
        <taxon>Halobium</taxon>
    </lineage>
</organism>
<dbReference type="PROSITE" id="PS00061">
    <property type="entry name" value="ADH_SHORT"/>
    <property type="match status" value="1"/>
</dbReference>
<feature type="domain" description="Ketoreductase" evidence="3">
    <location>
        <begin position="8"/>
        <end position="192"/>
    </location>
</feature>
<comment type="caution">
    <text evidence="4">The sequence shown here is derived from an EMBL/GenBank/DDBJ whole genome shotgun (WGS) entry which is preliminary data.</text>
</comment>
<dbReference type="EMBL" id="JBHSWU010000208">
    <property type="protein sequence ID" value="MFC6724542.1"/>
    <property type="molecule type" value="Genomic_DNA"/>
</dbReference>
<dbReference type="InterPro" id="IPR057326">
    <property type="entry name" value="KR_dom"/>
</dbReference>
<dbReference type="Gene3D" id="3.40.50.720">
    <property type="entry name" value="NAD(P)-binding Rossmann-like Domain"/>
    <property type="match status" value="1"/>
</dbReference>
<dbReference type="Pfam" id="PF00106">
    <property type="entry name" value="adh_short"/>
    <property type="match status" value="1"/>
</dbReference>
<dbReference type="InterPro" id="IPR036291">
    <property type="entry name" value="NAD(P)-bd_dom_sf"/>
</dbReference>
<accession>A0ABD5RZY7</accession>
<dbReference type="Proteomes" id="UP001596328">
    <property type="component" value="Unassembled WGS sequence"/>
</dbReference>
<dbReference type="PRINTS" id="PR00081">
    <property type="entry name" value="GDHRDH"/>
</dbReference>
<evidence type="ECO:0000259" key="3">
    <source>
        <dbReference type="SMART" id="SM00822"/>
    </source>
</evidence>
<keyword evidence="2" id="KW-0560">Oxidoreductase</keyword>
<reference evidence="4 5" key="1">
    <citation type="journal article" date="2019" name="Int. J. Syst. Evol. Microbiol.">
        <title>The Global Catalogue of Microorganisms (GCM) 10K type strain sequencing project: providing services to taxonomists for standard genome sequencing and annotation.</title>
        <authorList>
            <consortium name="The Broad Institute Genomics Platform"/>
            <consortium name="The Broad Institute Genome Sequencing Center for Infectious Disease"/>
            <person name="Wu L."/>
            <person name="Ma J."/>
        </authorList>
    </citation>
    <scope>NUCLEOTIDE SEQUENCE [LARGE SCALE GENOMIC DNA]</scope>
    <source>
        <strain evidence="4 5">NBRC 111368</strain>
    </source>
</reference>
<evidence type="ECO:0000256" key="2">
    <source>
        <dbReference type="ARBA" id="ARBA00023002"/>
    </source>
</evidence>
<dbReference type="SUPFAM" id="SSF51735">
    <property type="entry name" value="NAD(P)-binding Rossmann-fold domains"/>
    <property type="match status" value="1"/>
</dbReference>
<dbReference type="InterPro" id="IPR002347">
    <property type="entry name" value="SDR_fam"/>
</dbReference>
<dbReference type="PANTHER" id="PTHR44196:SF1">
    <property type="entry name" value="DEHYDROGENASE_REDUCTASE SDR FAMILY MEMBER 7B"/>
    <property type="match status" value="1"/>
</dbReference>
<evidence type="ECO:0000313" key="5">
    <source>
        <dbReference type="Proteomes" id="UP001596328"/>
    </source>
</evidence>
<dbReference type="AlphaFoldDB" id="A0ABD5RZY7"/>
<dbReference type="PANTHER" id="PTHR44196">
    <property type="entry name" value="DEHYDROGENASE/REDUCTASE SDR FAMILY MEMBER 7B"/>
    <property type="match status" value="1"/>
</dbReference>
<feature type="non-terminal residue" evidence="4">
    <location>
        <position position="226"/>
    </location>
</feature>
<dbReference type="NCBIfam" id="NF005495">
    <property type="entry name" value="PRK07109.1"/>
    <property type="match status" value="1"/>
</dbReference>
<sequence length="226" mass="24708">MSSMKDAEVVVVTGASSGVGRATAHEFADDGAKVALLARNEGTLETAKEEVEERGGEALVVPTDVSEYDEVEAAADRIEEEWGPIDTWVNVAMATVFGEFTNVDPEEFKRATEVNYLGFVNGSHVALNRMVPRDTGTLVQVGSALAYRGIPLQSAYCGSKFAIRGFTDSIRTELMHNDSDVHVTTVHLPGLNTPQFEQVRVHLDKLPRPMAPVFQPEVAAFLRKRF</sequence>
<evidence type="ECO:0000256" key="1">
    <source>
        <dbReference type="ARBA" id="ARBA00006484"/>
    </source>
</evidence>
<dbReference type="GO" id="GO:0016491">
    <property type="term" value="F:oxidoreductase activity"/>
    <property type="evidence" value="ECO:0007669"/>
    <property type="project" value="UniProtKB-KW"/>
</dbReference>